<dbReference type="Gene3D" id="3.30.450.40">
    <property type="match status" value="1"/>
</dbReference>
<dbReference type="GO" id="GO:0003677">
    <property type="term" value="F:DNA binding"/>
    <property type="evidence" value="ECO:0007669"/>
    <property type="project" value="UniProtKB-KW"/>
</dbReference>
<dbReference type="PROSITE" id="PS51078">
    <property type="entry name" value="ICLR_ED"/>
    <property type="match status" value="1"/>
</dbReference>
<dbReference type="InterPro" id="IPR014757">
    <property type="entry name" value="Tscrpt_reg_IclR_C"/>
</dbReference>
<dbReference type="GO" id="GO:0006355">
    <property type="term" value="P:regulation of DNA-templated transcription"/>
    <property type="evidence" value="ECO:0007669"/>
    <property type="project" value="UniProtKB-ARBA"/>
</dbReference>
<keyword evidence="1" id="KW-0805">Transcription regulation</keyword>
<dbReference type="AlphaFoldDB" id="A0ABD5U084"/>
<feature type="domain" description="IclR-ED" evidence="4">
    <location>
        <begin position="69"/>
        <end position="253"/>
    </location>
</feature>
<dbReference type="InterPro" id="IPR036388">
    <property type="entry name" value="WH-like_DNA-bd_sf"/>
</dbReference>
<dbReference type="Pfam" id="PF01614">
    <property type="entry name" value="IclR_C"/>
    <property type="match status" value="1"/>
</dbReference>
<organism evidence="5 6">
    <name type="scientific">Halopelagius fulvigenes</name>
    <dbReference type="NCBI Taxonomy" id="1198324"/>
    <lineage>
        <taxon>Archaea</taxon>
        <taxon>Methanobacteriati</taxon>
        <taxon>Methanobacteriota</taxon>
        <taxon>Stenosarchaea group</taxon>
        <taxon>Halobacteria</taxon>
        <taxon>Halobacteriales</taxon>
        <taxon>Haloferacaceae</taxon>
    </lineage>
</organism>
<evidence type="ECO:0000313" key="5">
    <source>
        <dbReference type="EMBL" id="MFC6825291.1"/>
    </source>
</evidence>
<reference evidence="5 6" key="1">
    <citation type="journal article" date="2019" name="Int. J. Syst. Evol. Microbiol.">
        <title>The Global Catalogue of Microorganisms (GCM) 10K type strain sequencing project: providing services to taxonomists for standard genome sequencing and annotation.</title>
        <authorList>
            <consortium name="The Broad Institute Genomics Platform"/>
            <consortium name="The Broad Institute Genome Sequencing Center for Infectious Disease"/>
            <person name="Wu L."/>
            <person name="Ma J."/>
        </authorList>
    </citation>
    <scope>NUCLEOTIDE SEQUENCE [LARGE SCALE GENOMIC DNA]</scope>
    <source>
        <strain evidence="5 6">YIM 94188</strain>
    </source>
</reference>
<keyword evidence="2" id="KW-0238">DNA-binding</keyword>
<protein>
    <submittedName>
        <fullName evidence="5">IclR family transcriptional regulator</fullName>
    </submittedName>
</protein>
<dbReference type="SUPFAM" id="SSF46785">
    <property type="entry name" value="Winged helix' DNA-binding domain"/>
    <property type="match status" value="1"/>
</dbReference>
<dbReference type="InterPro" id="IPR005471">
    <property type="entry name" value="Tscrpt_reg_IclR_N"/>
</dbReference>
<dbReference type="Proteomes" id="UP001596408">
    <property type="component" value="Unassembled WGS sequence"/>
</dbReference>
<dbReference type="PANTHER" id="PTHR30136">
    <property type="entry name" value="HELIX-TURN-HELIX TRANSCRIPTIONAL REGULATOR, ICLR FAMILY"/>
    <property type="match status" value="1"/>
</dbReference>
<keyword evidence="3" id="KW-0804">Transcription</keyword>
<dbReference type="PANTHER" id="PTHR30136:SF35">
    <property type="entry name" value="HTH-TYPE TRANSCRIPTIONAL REGULATOR RV1719"/>
    <property type="match status" value="1"/>
</dbReference>
<dbReference type="InterPro" id="IPR050707">
    <property type="entry name" value="HTH_MetabolicPath_Reg"/>
</dbReference>
<comment type="caution">
    <text evidence="5">The sequence shown here is derived from an EMBL/GenBank/DDBJ whole genome shotgun (WGS) entry which is preliminary data.</text>
</comment>
<evidence type="ECO:0000256" key="2">
    <source>
        <dbReference type="ARBA" id="ARBA00023125"/>
    </source>
</evidence>
<keyword evidence="6" id="KW-1185">Reference proteome</keyword>
<dbReference type="InterPro" id="IPR029016">
    <property type="entry name" value="GAF-like_dom_sf"/>
</dbReference>
<dbReference type="Pfam" id="PF09339">
    <property type="entry name" value="HTH_IclR"/>
    <property type="match status" value="1"/>
</dbReference>
<sequence length="254" mass="28092">MVTNSSRKIETVQNTCRIIDALRTSGGAGVTEISNELDFAKSAVHGHLATLQDESFVVKEGHTYSLSLQFLQIAEEVKNQIADHKIVRKEVMHLAEETGEVVHFAAEEEGDIVYLSKARGEVAVETASRIGKRMPMYSTSLGKAILAELPAERSEQILEQQKLSKKTDRTITDPDRLKEDLEETRRRGYAIDDEENIRGVRCIGMAVAGPDAEVMGALSVSGPSKRMTDERMESELNDQIAQAANVIEVNSRYS</sequence>
<dbReference type="EMBL" id="JBHSXH010000014">
    <property type="protein sequence ID" value="MFC6825291.1"/>
    <property type="molecule type" value="Genomic_DNA"/>
</dbReference>
<evidence type="ECO:0000256" key="3">
    <source>
        <dbReference type="ARBA" id="ARBA00023163"/>
    </source>
</evidence>
<evidence type="ECO:0000259" key="4">
    <source>
        <dbReference type="PROSITE" id="PS51078"/>
    </source>
</evidence>
<evidence type="ECO:0000256" key="1">
    <source>
        <dbReference type="ARBA" id="ARBA00023015"/>
    </source>
</evidence>
<gene>
    <name evidence="5" type="ORF">ACFQEV_09860</name>
</gene>
<proteinExistence type="predicted"/>
<dbReference type="RefSeq" id="WP_379695376.1">
    <property type="nucleotide sequence ID" value="NZ_JBHSXH010000014.1"/>
</dbReference>
<dbReference type="Gene3D" id="1.10.10.10">
    <property type="entry name" value="Winged helix-like DNA-binding domain superfamily/Winged helix DNA-binding domain"/>
    <property type="match status" value="1"/>
</dbReference>
<dbReference type="InterPro" id="IPR036390">
    <property type="entry name" value="WH_DNA-bd_sf"/>
</dbReference>
<accession>A0ABD5U084</accession>
<dbReference type="SMART" id="SM00346">
    <property type="entry name" value="HTH_ICLR"/>
    <property type="match status" value="1"/>
</dbReference>
<name>A0ABD5U084_9EURY</name>
<dbReference type="SUPFAM" id="SSF55781">
    <property type="entry name" value="GAF domain-like"/>
    <property type="match status" value="1"/>
</dbReference>
<evidence type="ECO:0000313" key="6">
    <source>
        <dbReference type="Proteomes" id="UP001596408"/>
    </source>
</evidence>